<accession>A0ABQ1YD24</accession>
<protein>
    <recommendedName>
        <fullName evidence="3">SpoIIAA-like</fullName>
    </recommendedName>
</protein>
<dbReference type="Proteomes" id="UP000659344">
    <property type="component" value="Unassembled WGS sequence"/>
</dbReference>
<proteinExistence type="predicted"/>
<evidence type="ECO:0000313" key="1">
    <source>
        <dbReference type="EMBL" id="GGH20204.1"/>
    </source>
</evidence>
<dbReference type="EMBL" id="BMFT01000001">
    <property type="protein sequence ID" value="GGH20204.1"/>
    <property type="molecule type" value="Genomic_DNA"/>
</dbReference>
<sequence>MMTTVFTTDSATVSWNEKAKAVHVEFNTFVHSQELRDICDKAMELQEQKGAQRMISDNRKLTVISQEDQQWISTVHNQRIQDSGIKFVAIVLPEKTIGKISMKRVVASSVAFDDIQTVFESFESVEEAEDWLNS</sequence>
<comment type="caution">
    <text evidence="1">The sequence shown here is derived from an EMBL/GenBank/DDBJ whole genome shotgun (WGS) entry which is preliminary data.</text>
</comment>
<evidence type="ECO:0000313" key="2">
    <source>
        <dbReference type="Proteomes" id="UP000659344"/>
    </source>
</evidence>
<keyword evidence="2" id="KW-1185">Reference proteome</keyword>
<gene>
    <name evidence="1" type="ORF">GCM10008013_17420</name>
</gene>
<organism evidence="1 2">
    <name type="scientific">Paenibacillus segetis</name>
    <dbReference type="NCBI Taxonomy" id="1325360"/>
    <lineage>
        <taxon>Bacteria</taxon>
        <taxon>Bacillati</taxon>
        <taxon>Bacillota</taxon>
        <taxon>Bacilli</taxon>
        <taxon>Bacillales</taxon>
        <taxon>Paenibacillaceae</taxon>
        <taxon>Paenibacillus</taxon>
    </lineage>
</organism>
<reference evidence="2" key="1">
    <citation type="journal article" date="2019" name="Int. J. Syst. Evol. Microbiol.">
        <title>The Global Catalogue of Microorganisms (GCM) 10K type strain sequencing project: providing services to taxonomists for standard genome sequencing and annotation.</title>
        <authorList>
            <consortium name="The Broad Institute Genomics Platform"/>
            <consortium name="The Broad Institute Genome Sequencing Center for Infectious Disease"/>
            <person name="Wu L."/>
            <person name="Ma J."/>
        </authorList>
    </citation>
    <scope>NUCLEOTIDE SEQUENCE [LARGE SCALE GENOMIC DNA]</scope>
    <source>
        <strain evidence="2">CGMCC 1.12769</strain>
    </source>
</reference>
<dbReference type="RefSeq" id="WP_188537768.1">
    <property type="nucleotide sequence ID" value="NZ_BMFT01000001.1"/>
</dbReference>
<name>A0ABQ1YD24_9BACL</name>
<evidence type="ECO:0008006" key="3">
    <source>
        <dbReference type="Google" id="ProtNLM"/>
    </source>
</evidence>